<feature type="repeat" description="WD" evidence="4">
    <location>
        <begin position="183"/>
        <end position="216"/>
    </location>
</feature>
<comment type="caution">
    <text evidence="5">The sequence shown here is derived from an EMBL/GenBank/DDBJ whole genome shotgun (WGS) entry which is preliminary data.</text>
</comment>
<dbReference type="PROSITE" id="PS50082">
    <property type="entry name" value="WD_REPEATS_2"/>
    <property type="match status" value="1"/>
</dbReference>
<dbReference type="InterPro" id="IPR001680">
    <property type="entry name" value="WD40_rpt"/>
</dbReference>
<organism evidence="5 6">
    <name type="scientific">Polypedilum vanderplanki</name>
    <name type="common">Sleeping chironomid midge</name>
    <dbReference type="NCBI Taxonomy" id="319348"/>
    <lineage>
        <taxon>Eukaryota</taxon>
        <taxon>Metazoa</taxon>
        <taxon>Ecdysozoa</taxon>
        <taxon>Arthropoda</taxon>
        <taxon>Hexapoda</taxon>
        <taxon>Insecta</taxon>
        <taxon>Pterygota</taxon>
        <taxon>Neoptera</taxon>
        <taxon>Endopterygota</taxon>
        <taxon>Diptera</taxon>
        <taxon>Nematocera</taxon>
        <taxon>Chironomoidea</taxon>
        <taxon>Chironomidae</taxon>
        <taxon>Chironominae</taxon>
        <taxon>Polypedilum</taxon>
        <taxon>Polypedilum</taxon>
    </lineage>
</organism>
<keyword evidence="6" id="KW-1185">Reference proteome</keyword>
<name>A0A9J6C5E8_POLVA</name>
<accession>A0A9J6C5E8</accession>
<sequence>MSLDFDVNLDSESEDEPVEDGDTIKNIHEVFRKQFSISYSECASLKKRYITHAANSVDFSKIVIGIDKEIQIYDVTSSGLSKYVGKNDFGRFDHPISGIKFFNNDNNLICCSTISGEIHMYDLRNFKKVFTFEDDTEVVVKPVNCFDINASDRLIAAGTDELNHEVYLLFFDIRERRLMGGFFESHQEEVTDVKFHPSKQDKVASCSTDGLINIFDCSKESEDDALLYSLNTEDSASKLKWHNNDKLSCITNTNDLHLYDVNTQDLMKKWTRSNITDAMKRKSVIDCNIVDCHNIGDEMMFLATSNYNKGECVRSLKFNEKSIDPLCDFIGNTQILRASLYNEKDDVFVTCGEGALITIWKEGVVSSTVSTKESMKEESSVKKKLKKKANPY</sequence>
<dbReference type="SMART" id="SM00320">
    <property type="entry name" value="WD40"/>
    <property type="match status" value="6"/>
</dbReference>
<dbReference type="AlphaFoldDB" id="A0A9J6C5E8"/>
<dbReference type="Pfam" id="PF00400">
    <property type="entry name" value="WD40"/>
    <property type="match status" value="1"/>
</dbReference>
<dbReference type="EMBL" id="JADBJN010000002">
    <property type="protein sequence ID" value="KAG5677072.1"/>
    <property type="molecule type" value="Genomic_DNA"/>
</dbReference>
<evidence type="ECO:0000256" key="3">
    <source>
        <dbReference type="ARBA" id="ARBA00022737"/>
    </source>
</evidence>
<keyword evidence="2 4" id="KW-0853">WD repeat</keyword>
<gene>
    <name evidence="5" type="ORF">PVAND_006856</name>
</gene>
<dbReference type="OrthoDB" id="25131at2759"/>
<evidence type="ECO:0000256" key="2">
    <source>
        <dbReference type="ARBA" id="ARBA00022574"/>
    </source>
</evidence>
<dbReference type="SUPFAM" id="SSF50978">
    <property type="entry name" value="WD40 repeat-like"/>
    <property type="match status" value="1"/>
</dbReference>
<evidence type="ECO:0000313" key="6">
    <source>
        <dbReference type="Proteomes" id="UP001107558"/>
    </source>
</evidence>
<dbReference type="InterPro" id="IPR015943">
    <property type="entry name" value="WD40/YVTN_repeat-like_dom_sf"/>
</dbReference>
<dbReference type="Gene3D" id="2.130.10.10">
    <property type="entry name" value="YVTN repeat-like/Quinoprotein amine dehydrogenase"/>
    <property type="match status" value="1"/>
</dbReference>
<evidence type="ECO:0000256" key="4">
    <source>
        <dbReference type="PROSITE-ProRule" id="PRU00221"/>
    </source>
</evidence>
<dbReference type="Proteomes" id="UP001107558">
    <property type="component" value="Chromosome 2"/>
</dbReference>
<keyword evidence="3" id="KW-0677">Repeat</keyword>
<dbReference type="InterPro" id="IPR039328">
    <property type="entry name" value="WDR89"/>
</dbReference>
<dbReference type="PANTHER" id="PTHR22889">
    <property type="entry name" value="WD REPEAT-CONTAINING PROTEIN 89"/>
    <property type="match status" value="1"/>
</dbReference>
<reference evidence="5" key="1">
    <citation type="submission" date="2021-03" db="EMBL/GenBank/DDBJ databases">
        <title>Chromosome level genome of the anhydrobiotic midge Polypedilum vanderplanki.</title>
        <authorList>
            <person name="Yoshida Y."/>
            <person name="Kikawada T."/>
            <person name="Gusev O."/>
        </authorList>
    </citation>
    <scope>NUCLEOTIDE SEQUENCE</scope>
    <source>
        <strain evidence="5">NIAS01</strain>
        <tissue evidence="5">Whole body or cell culture</tissue>
    </source>
</reference>
<protein>
    <recommendedName>
        <fullName evidence="1">WD repeat-containing protein 89</fullName>
    </recommendedName>
</protein>
<evidence type="ECO:0000313" key="5">
    <source>
        <dbReference type="EMBL" id="KAG5677072.1"/>
    </source>
</evidence>
<dbReference type="PANTHER" id="PTHR22889:SF0">
    <property type="entry name" value="WD REPEAT-CONTAINING PROTEIN 89"/>
    <property type="match status" value="1"/>
</dbReference>
<evidence type="ECO:0000256" key="1">
    <source>
        <dbReference type="ARBA" id="ARBA00021125"/>
    </source>
</evidence>
<proteinExistence type="predicted"/>
<dbReference type="InterPro" id="IPR036322">
    <property type="entry name" value="WD40_repeat_dom_sf"/>
</dbReference>